<dbReference type="HAMAP" id="MF_00657">
    <property type="entry name" value="Hydroxyl_YbiX"/>
    <property type="match status" value="1"/>
</dbReference>
<dbReference type="PANTHER" id="PTHR41536:SF1">
    <property type="entry name" value="PKHD-TYPE HYDROXYLASE YBIX"/>
    <property type="match status" value="1"/>
</dbReference>
<dbReference type="InterPro" id="IPR044862">
    <property type="entry name" value="Pro_4_hyd_alph_FE2OG_OXY"/>
</dbReference>
<dbReference type="NCBIfam" id="NF003974">
    <property type="entry name" value="PRK05467.1-3"/>
    <property type="match status" value="1"/>
</dbReference>
<evidence type="ECO:0000256" key="3">
    <source>
        <dbReference type="ARBA" id="ARBA00022896"/>
    </source>
</evidence>
<dbReference type="PROSITE" id="PS51471">
    <property type="entry name" value="FE2OG_OXY"/>
    <property type="match status" value="1"/>
</dbReference>
<evidence type="ECO:0000256" key="2">
    <source>
        <dbReference type="ARBA" id="ARBA00022723"/>
    </source>
</evidence>
<comment type="cofactor">
    <cofactor evidence="1 7">
        <name>L-ascorbate</name>
        <dbReference type="ChEBI" id="CHEBI:38290"/>
    </cofactor>
</comment>
<evidence type="ECO:0000256" key="1">
    <source>
        <dbReference type="ARBA" id="ARBA00001961"/>
    </source>
</evidence>
<accession>A0ABV7EU71</accession>
<dbReference type="InterPro" id="IPR023550">
    <property type="entry name" value="PKHD_hydroxylase"/>
</dbReference>
<evidence type="ECO:0000259" key="8">
    <source>
        <dbReference type="PROSITE" id="PS51471"/>
    </source>
</evidence>
<dbReference type="GO" id="GO:0051213">
    <property type="term" value="F:dioxygenase activity"/>
    <property type="evidence" value="ECO:0007669"/>
    <property type="project" value="UniProtKB-KW"/>
</dbReference>
<sequence>MLITIPDVLGPQQLADCRARLEAADWVDGNVTSGHQSARAKNNQQIPEESAVAREVGGAIMEALSRHPVFMSAALPQHVFPPLFNRYGAGHRFGAHVDNSIRQHRQSGARIRTDLSATLFFAGPDEYDGGELVIEDNFGTQRVKLPAGHLVLYPASSLHHVTEVTRGRRMGAFFWIQSMIRDDGQRRILWGMDQSIQALTQAVPDHPALISLTGSYHNLLRRWADV</sequence>
<evidence type="ECO:0000256" key="6">
    <source>
        <dbReference type="ARBA" id="ARBA00023004"/>
    </source>
</evidence>
<feature type="domain" description="Fe2OG dioxygenase" evidence="8">
    <location>
        <begin position="78"/>
        <end position="178"/>
    </location>
</feature>
<dbReference type="InterPro" id="IPR006620">
    <property type="entry name" value="Pro_4_hyd_alph"/>
</dbReference>
<evidence type="ECO:0000256" key="7">
    <source>
        <dbReference type="HAMAP-Rule" id="MF_00657"/>
    </source>
</evidence>
<feature type="binding site" evidence="7">
    <location>
        <position position="98"/>
    </location>
    <ligand>
        <name>Fe cation</name>
        <dbReference type="ChEBI" id="CHEBI:24875"/>
    </ligand>
</feature>
<dbReference type="InterPro" id="IPR005123">
    <property type="entry name" value="Oxoglu/Fe-dep_dioxygenase_dom"/>
</dbReference>
<comment type="caution">
    <text evidence="9">The sequence shown here is derived from an EMBL/GenBank/DDBJ whole genome shotgun (WGS) entry which is preliminary data.</text>
</comment>
<comment type="cofactor">
    <cofactor evidence="7">
        <name>Fe(2+)</name>
        <dbReference type="ChEBI" id="CHEBI:29033"/>
    </cofactor>
    <text evidence="7">Binds 1 Fe(2+) ion per subunit.</text>
</comment>
<keyword evidence="10" id="KW-1185">Reference proteome</keyword>
<organism evidence="9 10">
    <name type="scientific">Salinisphaera aquimarina</name>
    <dbReference type="NCBI Taxonomy" id="2094031"/>
    <lineage>
        <taxon>Bacteria</taxon>
        <taxon>Pseudomonadati</taxon>
        <taxon>Pseudomonadota</taxon>
        <taxon>Gammaproteobacteria</taxon>
        <taxon>Salinisphaerales</taxon>
        <taxon>Salinisphaeraceae</taxon>
        <taxon>Salinisphaera</taxon>
    </lineage>
</organism>
<evidence type="ECO:0000313" key="9">
    <source>
        <dbReference type="EMBL" id="MFC3104940.1"/>
    </source>
</evidence>
<dbReference type="InterPro" id="IPR041097">
    <property type="entry name" value="PKHD_C"/>
</dbReference>
<feature type="binding site" evidence="7">
    <location>
        <position position="96"/>
    </location>
    <ligand>
        <name>Fe cation</name>
        <dbReference type="ChEBI" id="CHEBI:24875"/>
    </ligand>
</feature>
<keyword evidence="5 7" id="KW-0560">Oxidoreductase</keyword>
<keyword evidence="6 7" id="KW-0408">Iron</keyword>
<dbReference type="EMBL" id="JBHRSS010000006">
    <property type="protein sequence ID" value="MFC3104940.1"/>
    <property type="molecule type" value="Genomic_DNA"/>
</dbReference>
<proteinExistence type="inferred from homology"/>
<protein>
    <submittedName>
        <fullName evidence="9">Fe2+-dependent dioxygenase</fullName>
    </submittedName>
</protein>
<dbReference type="Pfam" id="PF18331">
    <property type="entry name" value="PKHD_C"/>
    <property type="match status" value="1"/>
</dbReference>
<keyword evidence="4 7" id="KW-0223">Dioxygenase</keyword>
<dbReference type="Gene3D" id="2.60.120.620">
    <property type="entry name" value="q2cbj1_9rhob like domain"/>
    <property type="match status" value="1"/>
</dbReference>
<dbReference type="Proteomes" id="UP001595462">
    <property type="component" value="Unassembled WGS sequence"/>
</dbReference>
<keyword evidence="3 7" id="KW-0847">Vitamin C</keyword>
<feature type="binding site" evidence="7">
    <location>
        <position position="159"/>
    </location>
    <ligand>
        <name>Fe cation</name>
        <dbReference type="ChEBI" id="CHEBI:24875"/>
    </ligand>
</feature>
<keyword evidence="2 7" id="KW-0479">Metal-binding</keyword>
<reference evidence="10" key="1">
    <citation type="journal article" date="2019" name="Int. J. Syst. Evol. Microbiol.">
        <title>The Global Catalogue of Microorganisms (GCM) 10K type strain sequencing project: providing services to taxonomists for standard genome sequencing and annotation.</title>
        <authorList>
            <consortium name="The Broad Institute Genomics Platform"/>
            <consortium name="The Broad Institute Genome Sequencing Center for Infectious Disease"/>
            <person name="Wu L."/>
            <person name="Ma J."/>
        </authorList>
    </citation>
    <scope>NUCLEOTIDE SEQUENCE [LARGE SCALE GENOMIC DNA]</scope>
    <source>
        <strain evidence="10">KCTC 52640</strain>
    </source>
</reference>
<name>A0ABV7EU71_9GAMM</name>
<dbReference type="NCBIfam" id="NF003973">
    <property type="entry name" value="PRK05467.1-2"/>
    <property type="match status" value="1"/>
</dbReference>
<feature type="binding site" evidence="7">
    <location>
        <position position="169"/>
    </location>
    <ligand>
        <name>2-oxoglutarate</name>
        <dbReference type="ChEBI" id="CHEBI:16810"/>
    </ligand>
</feature>
<gene>
    <name evidence="9" type="ORF">ACFOSU_13750</name>
</gene>
<evidence type="ECO:0000256" key="5">
    <source>
        <dbReference type="ARBA" id="ARBA00023002"/>
    </source>
</evidence>
<dbReference type="RefSeq" id="WP_380690501.1">
    <property type="nucleotide sequence ID" value="NZ_JBHRSS010000006.1"/>
</dbReference>
<dbReference type="SMART" id="SM00702">
    <property type="entry name" value="P4Hc"/>
    <property type="match status" value="1"/>
</dbReference>
<dbReference type="NCBIfam" id="NF003975">
    <property type="entry name" value="PRK05467.1-4"/>
    <property type="match status" value="1"/>
</dbReference>
<dbReference type="Gene3D" id="4.10.860.20">
    <property type="entry name" value="Rabenosyn, Rab binding domain"/>
    <property type="match status" value="1"/>
</dbReference>
<evidence type="ECO:0000313" key="10">
    <source>
        <dbReference type="Proteomes" id="UP001595462"/>
    </source>
</evidence>
<dbReference type="Pfam" id="PF13640">
    <property type="entry name" value="2OG-FeII_Oxy_3"/>
    <property type="match status" value="1"/>
</dbReference>
<evidence type="ECO:0000256" key="4">
    <source>
        <dbReference type="ARBA" id="ARBA00022964"/>
    </source>
</evidence>
<dbReference type="PANTHER" id="PTHR41536">
    <property type="entry name" value="PKHD-TYPE HYDROXYLASE YBIX"/>
    <property type="match status" value="1"/>
</dbReference>